<gene>
    <name evidence="7" type="ORF">LEMA_P037600.1</name>
</gene>
<dbReference type="Gene3D" id="3.30.40.10">
    <property type="entry name" value="Zinc/RING finger domain, C3HC4 (zinc finger)"/>
    <property type="match status" value="1"/>
</dbReference>
<proteinExistence type="predicted"/>
<accession>E4ZQT1</accession>
<dbReference type="InterPro" id="IPR013083">
    <property type="entry name" value="Znf_RING/FYVE/PHD"/>
</dbReference>
<organism evidence="8">
    <name type="scientific">Leptosphaeria maculans (strain JN3 / isolate v23.1.3 / race Av1-4-5-6-7-8)</name>
    <name type="common">Blackleg fungus</name>
    <name type="synonym">Phoma lingam</name>
    <dbReference type="NCBI Taxonomy" id="985895"/>
    <lineage>
        <taxon>Eukaryota</taxon>
        <taxon>Fungi</taxon>
        <taxon>Dikarya</taxon>
        <taxon>Ascomycota</taxon>
        <taxon>Pezizomycotina</taxon>
        <taxon>Dothideomycetes</taxon>
        <taxon>Pleosporomycetidae</taxon>
        <taxon>Pleosporales</taxon>
        <taxon>Pleosporineae</taxon>
        <taxon>Leptosphaeriaceae</taxon>
        <taxon>Plenodomus</taxon>
        <taxon>Plenodomus lingam/Leptosphaeria maculans species complex</taxon>
    </lineage>
</organism>
<evidence type="ECO:0000313" key="7">
    <source>
        <dbReference type="EMBL" id="CBX94086.1"/>
    </source>
</evidence>
<evidence type="ECO:0000313" key="8">
    <source>
        <dbReference type="Proteomes" id="UP000002668"/>
    </source>
</evidence>
<dbReference type="PROSITE" id="PS50089">
    <property type="entry name" value="ZF_RING_2"/>
    <property type="match status" value="1"/>
</dbReference>
<dbReference type="eggNOG" id="ENOG502T53A">
    <property type="taxonomic scope" value="Eukaryota"/>
</dbReference>
<dbReference type="GO" id="GO:0008270">
    <property type="term" value="F:zinc ion binding"/>
    <property type="evidence" value="ECO:0007669"/>
    <property type="project" value="UniProtKB-KW"/>
</dbReference>
<dbReference type="RefSeq" id="XP_003837526.1">
    <property type="nucleotide sequence ID" value="XM_003837478.1"/>
</dbReference>
<dbReference type="SMART" id="SM00184">
    <property type="entry name" value="RING"/>
    <property type="match status" value="1"/>
</dbReference>
<keyword evidence="1" id="KW-0479">Metal-binding</keyword>
<evidence type="ECO:0000256" key="4">
    <source>
        <dbReference type="PROSITE-ProRule" id="PRU00175"/>
    </source>
</evidence>
<keyword evidence="8" id="KW-1185">Reference proteome</keyword>
<dbReference type="PROSITE" id="PS00518">
    <property type="entry name" value="ZF_RING_1"/>
    <property type="match status" value="1"/>
</dbReference>
<dbReference type="Proteomes" id="UP000002668">
    <property type="component" value="Genome"/>
</dbReference>
<dbReference type="GeneID" id="13284169"/>
<sequence>MSSMIPAPDVGVEIPRLELNNGLCCIWATLALARLDQAGDIAPGFGLQFRTTLHYLYERVGNYSNLHHWDDVPLTNAHRELLKDSAMALVNHPSASQRQKQEFAYLWAIVDQFMEKLSLQTIHYPSGPLGDYPFGTQLVVKLRNLTGDIISQFLTEVDVQMDQLDEVGELQTVTTIRQEIGAYAAWIQTDLEDYIHKQTSLKVLGDNDPDGLTGDSFISLMRAGEEENSSTSLLTCIRMALIKITDGVFSVRRRDIRSREVILDSLCWTFYRGVAEYFSFYSPLLNRHHEVPSALIDSVPLFDDRFPLPGSLFGGEFYDGEFEDEDDMDVDDHDEDDQDDEDEDDQDDDDEDDEDGQFPEYEPDEYGNDILTGPENVQVTDVSQRCLFPRDQTCAICGEAQNQIRTINICGHEVCANCLQQQLDSAYNSRYRCAFCRAEFFTNDDA</sequence>
<reference evidence="8" key="1">
    <citation type="journal article" date="2011" name="Nat. Commun.">
        <title>Effector diversification within compartments of the Leptosphaeria maculans genome affected by Repeat-Induced Point mutations.</title>
        <authorList>
            <person name="Rouxel T."/>
            <person name="Grandaubert J."/>
            <person name="Hane J.K."/>
            <person name="Hoede C."/>
            <person name="van de Wouw A.P."/>
            <person name="Couloux A."/>
            <person name="Dominguez V."/>
            <person name="Anthouard V."/>
            <person name="Bally P."/>
            <person name="Bourras S."/>
            <person name="Cozijnsen A.J."/>
            <person name="Ciuffetti L.M."/>
            <person name="Degrave A."/>
            <person name="Dilmaghani A."/>
            <person name="Duret L."/>
            <person name="Fudal I."/>
            <person name="Goodwin S.B."/>
            <person name="Gout L."/>
            <person name="Glaser N."/>
            <person name="Linglin J."/>
            <person name="Kema G.H.J."/>
            <person name="Lapalu N."/>
            <person name="Lawrence C.B."/>
            <person name="May K."/>
            <person name="Meyer M."/>
            <person name="Ollivier B."/>
            <person name="Poulain J."/>
            <person name="Schoch C.L."/>
            <person name="Simon A."/>
            <person name="Spatafora J.W."/>
            <person name="Stachowiak A."/>
            <person name="Turgeon B.G."/>
            <person name="Tyler B.M."/>
            <person name="Vincent D."/>
            <person name="Weissenbach J."/>
            <person name="Amselem J."/>
            <person name="Quesneville H."/>
            <person name="Oliver R.P."/>
            <person name="Wincker P."/>
            <person name="Balesdent M.-H."/>
            <person name="Howlett B.J."/>
        </authorList>
    </citation>
    <scope>NUCLEOTIDE SEQUENCE [LARGE SCALE GENOMIC DNA]</scope>
    <source>
        <strain evidence="8">JN3 / isolate v23.1.3 / race Av1-4-5-6-7-8</strain>
    </source>
</reference>
<evidence type="ECO:0000256" key="3">
    <source>
        <dbReference type="ARBA" id="ARBA00022833"/>
    </source>
</evidence>
<keyword evidence="3" id="KW-0862">Zinc</keyword>
<evidence type="ECO:0000256" key="1">
    <source>
        <dbReference type="ARBA" id="ARBA00022723"/>
    </source>
</evidence>
<dbReference type="InParanoid" id="E4ZQT1"/>
<dbReference type="HOGENOM" id="CLU_685326_0_0_1"/>
<feature type="compositionally biased region" description="Acidic residues" evidence="5">
    <location>
        <begin position="323"/>
        <end position="367"/>
    </location>
</feature>
<name>E4ZQT1_LEPMJ</name>
<dbReference type="InterPro" id="IPR017907">
    <property type="entry name" value="Znf_RING_CS"/>
</dbReference>
<dbReference type="VEuPathDB" id="FungiDB:LEMA_P037600.1"/>
<keyword evidence="2 4" id="KW-0863">Zinc-finger</keyword>
<feature type="domain" description="RING-type" evidence="6">
    <location>
        <begin position="394"/>
        <end position="437"/>
    </location>
</feature>
<evidence type="ECO:0000256" key="5">
    <source>
        <dbReference type="SAM" id="MobiDB-lite"/>
    </source>
</evidence>
<dbReference type="SUPFAM" id="SSF57850">
    <property type="entry name" value="RING/U-box"/>
    <property type="match status" value="1"/>
</dbReference>
<dbReference type="OrthoDB" id="3777578at2759"/>
<protein>
    <recommendedName>
        <fullName evidence="6">RING-type domain-containing protein</fullName>
    </recommendedName>
</protein>
<dbReference type="AlphaFoldDB" id="E4ZQT1"/>
<dbReference type="InterPro" id="IPR001841">
    <property type="entry name" value="Znf_RING"/>
</dbReference>
<evidence type="ECO:0000259" key="6">
    <source>
        <dbReference type="PROSITE" id="PS50089"/>
    </source>
</evidence>
<feature type="region of interest" description="Disordered" evidence="5">
    <location>
        <begin position="323"/>
        <end position="372"/>
    </location>
</feature>
<dbReference type="EMBL" id="FP929116">
    <property type="protein sequence ID" value="CBX94086.1"/>
    <property type="molecule type" value="Genomic_DNA"/>
</dbReference>
<evidence type="ECO:0000256" key="2">
    <source>
        <dbReference type="ARBA" id="ARBA00022771"/>
    </source>
</evidence>